<sequence length="73" mass="7801">MTDPDDPVAAFKQRVAGKTVTFNLEAAPVESADGDPRGVAPETTMRFAFDEDGICCPAWESDPTTPEGARNDD</sequence>
<evidence type="ECO:0000313" key="1">
    <source>
        <dbReference type="EMBL" id="BBZ60141.1"/>
    </source>
</evidence>
<organism evidence="1 2">
    <name type="scientific">Mycolicibacterium monacense</name>
    <name type="common">Mycobacterium monacense</name>
    <dbReference type="NCBI Taxonomy" id="85693"/>
    <lineage>
        <taxon>Bacteria</taxon>
        <taxon>Bacillati</taxon>
        <taxon>Actinomycetota</taxon>
        <taxon>Actinomycetes</taxon>
        <taxon>Mycobacteriales</taxon>
        <taxon>Mycobacteriaceae</taxon>
        <taxon>Mycolicibacterium</taxon>
    </lineage>
</organism>
<dbReference type="RefSeq" id="WP_083045093.1">
    <property type="nucleotide sequence ID" value="NZ_AP022617.1"/>
</dbReference>
<keyword evidence="2" id="KW-1185">Reference proteome</keyword>
<dbReference type="EMBL" id="AP022617">
    <property type="protein sequence ID" value="BBZ60141.1"/>
    <property type="molecule type" value="Genomic_DNA"/>
</dbReference>
<proteinExistence type="predicted"/>
<gene>
    <name evidence="1" type="ORF">MMON_14420</name>
</gene>
<dbReference type="AlphaFoldDB" id="A0AAD1MYY7"/>
<reference evidence="1 2" key="1">
    <citation type="journal article" date="2019" name="Emerg. Microbes Infect.">
        <title>Comprehensive subspecies identification of 175 nontuberculous mycobacteria species based on 7547 genomic profiles.</title>
        <authorList>
            <person name="Matsumoto Y."/>
            <person name="Kinjo T."/>
            <person name="Motooka D."/>
            <person name="Nabeya D."/>
            <person name="Jung N."/>
            <person name="Uechi K."/>
            <person name="Horii T."/>
            <person name="Iida T."/>
            <person name="Fujita J."/>
            <person name="Nakamura S."/>
        </authorList>
    </citation>
    <scope>NUCLEOTIDE SEQUENCE [LARGE SCALE GENOMIC DNA]</scope>
    <source>
        <strain evidence="1 2">JCM 15658</strain>
    </source>
</reference>
<evidence type="ECO:0000313" key="2">
    <source>
        <dbReference type="Proteomes" id="UP000466039"/>
    </source>
</evidence>
<accession>A0AAD1MYY7</accession>
<protein>
    <submittedName>
        <fullName evidence="1">Uncharacterized protein</fullName>
    </submittedName>
</protein>
<dbReference type="Proteomes" id="UP000466039">
    <property type="component" value="Chromosome"/>
</dbReference>
<name>A0AAD1MYY7_MYCMB</name>